<dbReference type="GO" id="GO:0016803">
    <property type="term" value="F:ether hydrolase activity"/>
    <property type="evidence" value="ECO:0007669"/>
    <property type="project" value="TreeGrafter"/>
</dbReference>
<dbReference type="InterPro" id="IPR005488">
    <property type="entry name" value="Etherase_MurQ"/>
</dbReference>
<reference evidence="5 6" key="1">
    <citation type="submission" date="2019-03" db="EMBL/GenBank/DDBJ databases">
        <title>Metabolic potential of uncultured bacteria and archaea associated with petroleum seepage in deep-sea sediments.</title>
        <authorList>
            <person name="Dong X."/>
            <person name="Hubert C."/>
        </authorList>
    </citation>
    <scope>NUCLEOTIDE SEQUENCE [LARGE SCALE GENOMIC DNA]</scope>
    <source>
        <strain evidence="5">E44_bin18</strain>
    </source>
</reference>
<comment type="miscellaneous">
    <text evidence="3">A lyase-type mechanism (elimination/hydration) is suggested for the cleavage of the lactyl ether bond of MurNAc 6-phosphate, with the formation of an alpha,beta-unsaturated aldehyde intermediate with (E)-stereochemistry, followed by the syn addition of water to give product.</text>
</comment>
<evidence type="ECO:0000313" key="5">
    <source>
        <dbReference type="EMBL" id="TET45109.1"/>
    </source>
</evidence>
<evidence type="ECO:0000256" key="2">
    <source>
        <dbReference type="ARBA" id="ARBA00023277"/>
    </source>
</evidence>
<dbReference type="EMBL" id="SOJN01000094">
    <property type="protein sequence ID" value="TET45109.1"/>
    <property type="molecule type" value="Genomic_DNA"/>
</dbReference>
<dbReference type="PROSITE" id="PS51464">
    <property type="entry name" value="SIS"/>
    <property type="match status" value="1"/>
</dbReference>
<evidence type="ECO:0000313" key="6">
    <source>
        <dbReference type="Proteomes" id="UP000315525"/>
    </source>
</evidence>
<dbReference type="GO" id="GO:0097173">
    <property type="term" value="P:N-acetylmuramic acid catabolic process"/>
    <property type="evidence" value="ECO:0007669"/>
    <property type="project" value="UniProtKB-UniPathway"/>
</dbReference>
<evidence type="ECO:0000259" key="4">
    <source>
        <dbReference type="PROSITE" id="PS51464"/>
    </source>
</evidence>
<comment type="caution">
    <text evidence="5">The sequence shown here is derived from an EMBL/GenBank/DDBJ whole genome shotgun (WGS) entry which is preliminary data.</text>
</comment>
<dbReference type="SUPFAM" id="SSF53697">
    <property type="entry name" value="SIS domain"/>
    <property type="match status" value="1"/>
</dbReference>
<dbReference type="GO" id="GO:0009254">
    <property type="term" value="P:peptidoglycan turnover"/>
    <property type="evidence" value="ECO:0007669"/>
    <property type="project" value="TreeGrafter"/>
</dbReference>
<dbReference type="UniPathway" id="UPA00342"/>
<dbReference type="FunFam" id="3.40.50.10490:FF:000014">
    <property type="entry name" value="N-acetylmuramic acid 6-phosphate etherase"/>
    <property type="match status" value="1"/>
</dbReference>
<dbReference type="InterPro" id="IPR005486">
    <property type="entry name" value="Glucokinase_regulatory_CS"/>
</dbReference>
<dbReference type="InterPro" id="IPR046348">
    <property type="entry name" value="SIS_dom_sf"/>
</dbReference>
<sequence>MEKKSQKKLYDELSQLLTEERNPDSMHIDEMSVREILELMNSEDKKVASSVQKELPYIEKAVQIVVESLSHGGRVFYAGAGTSGRLGVLDAAECPPTFSSPPEMVQGIIAGGPEALIKSMEGAEDDSEAAGIELAKRGLTDKDVVVGIAASRRTPYVVGAIDHARKIGAKTIYVSCNPRAQMNIPVDVSICPTPGPEVVTGSTRMKAATAQKMILNMISTTTMVRMGKVYENLMVDLQVKSQKLEERSKRILTVLTDASYQEASQYLDKAKGNLKAAIVMIKTGEDFSSASDKLKKAGGNVKKAIHGK</sequence>
<proteinExistence type="inferred from homology"/>
<dbReference type="NCBIfam" id="NF003915">
    <property type="entry name" value="PRK05441.1"/>
    <property type="match status" value="1"/>
</dbReference>
<dbReference type="PANTHER" id="PTHR10088:SF4">
    <property type="entry name" value="GLUCOKINASE REGULATORY PROTEIN"/>
    <property type="match status" value="1"/>
</dbReference>
<name>A0A523URU1_UNCT6</name>
<comment type="function">
    <text evidence="3">Specifically catalyzes the cleavage of the D-lactyl ether substituent of MurNAc 6-phosphate, producing GlcNAc 6-phosphate and D-lactate.</text>
</comment>
<organism evidence="5 6">
    <name type="scientific">candidate division TA06 bacterium</name>
    <dbReference type="NCBI Taxonomy" id="2250710"/>
    <lineage>
        <taxon>Bacteria</taxon>
        <taxon>Bacteria division TA06</taxon>
    </lineage>
</organism>
<dbReference type="InterPro" id="IPR001347">
    <property type="entry name" value="SIS_dom"/>
</dbReference>
<dbReference type="EC" id="4.2.1.126" evidence="3"/>
<dbReference type="PROSITE" id="PS01272">
    <property type="entry name" value="GCKR"/>
    <property type="match status" value="1"/>
</dbReference>
<feature type="active site" description="Proton donor" evidence="3">
    <location>
        <position position="93"/>
    </location>
</feature>
<dbReference type="CDD" id="cd05007">
    <property type="entry name" value="SIS_Etherase"/>
    <property type="match status" value="1"/>
</dbReference>
<evidence type="ECO:0000256" key="3">
    <source>
        <dbReference type="HAMAP-Rule" id="MF_00068"/>
    </source>
</evidence>
<feature type="active site" evidence="3">
    <location>
        <position position="124"/>
    </location>
</feature>
<evidence type="ECO:0000256" key="1">
    <source>
        <dbReference type="ARBA" id="ARBA00023239"/>
    </source>
</evidence>
<dbReference type="PANTHER" id="PTHR10088">
    <property type="entry name" value="GLUCOKINASE REGULATORY PROTEIN"/>
    <property type="match status" value="1"/>
</dbReference>
<dbReference type="Gene3D" id="1.10.8.1080">
    <property type="match status" value="1"/>
</dbReference>
<dbReference type="NCBIfam" id="TIGR00274">
    <property type="entry name" value="N-acetylmuramic acid 6-phosphate etherase"/>
    <property type="match status" value="1"/>
</dbReference>
<comment type="similarity">
    <text evidence="3">Belongs to the GCKR-like family. MurNAc-6-P etherase subfamily.</text>
</comment>
<dbReference type="GO" id="GO:0046348">
    <property type="term" value="P:amino sugar catabolic process"/>
    <property type="evidence" value="ECO:0007669"/>
    <property type="project" value="InterPro"/>
</dbReference>
<feature type="domain" description="SIS" evidence="4">
    <location>
        <begin position="65"/>
        <end position="228"/>
    </location>
</feature>
<dbReference type="Gene3D" id="3.40.50.10490">
    <property type="entry name" value="Glucose-6-phosphate isomerase like protein, domain 1"/>
    <property type="match status" value="1"/>
</dbReference>
<dbReference type="InterPro" id="IPR040190">
    <property type="entry name" value="MURQ/GCKR"/>
</dbReference>
<dbReference type="AlphaFoldDB" id="A0A523URU1"/>
<comment type="catalytic activity">
    <reaction evidence="3">
        <text>N-acetyl-D-muramate 6-phosphate + H2O = N-acetyl-D-glucosamine 6-phosphate + (R)-lactate</text>
        <dbReference type="Rhea" id="RHEA:26410"/>
        <dbReference type="ChEBI" id="CHEBI:15377"/>
        <dbReference type="ChEBI" id="CHEBI:16004"/>
        <dbReference type="ChEBI" id="CHEBI:57513"/>
        <dbReference type="ChEBI" id="CHEBI:58722"/>
        <dbReference type="EC" id="4.2.1.126"/>
    </reaction>
</comment>
<comment type="pathway">
    <text evidence="3">Amino-sugar metabolism; N-acetylmuramate degradation.</text>
</comment>
<keyword evidence="2 3" id="KW-0119">Carbohydrate metabolism</keyword>
<comment type="subunit">
    <text evidence="3">Homodimer.</text>
</comment>
<dbReference type="Proteomes" id="UP000315525">
    <property type="component" value="Unassembled WGS sequence"/>
</dbReference>
<keyword evidence="1 3" id="KW-0456">Lyase</keyword>
<dbReference type="NCBIfam" id="NF009222">
    <property type="entry name" value="PRK12570.1"/>
    <property type="match status" value="1"/>
</dbReference>
<accession>A0A523URU1</accession>
<dbReference type="HAMAP" id="MF_00068">
    <property type="entry name" value="MurQ"/>
    <property type="match status" value="1"/>
</dbReference>
<dbReference type="GO" id="GO:0016835">
    <property type="term" value="F:carbon-oxygen lyase activity"/>
    <property type="evidence" value="ECO:0007669"/>
    <property type="project" value="UniProtKB-UniRule"/>
</dbReference>
<protein>
    <recommendedName>
        <fullName evidence="3">N-acetylmuramic acid 6-phosphate etherase</fullName>
        <shortName evidence="3">MurNAc-6-P etherase</shortName>
        <ecNumber evidence="3">4.2.1.126</ecNumber>
    </recommendedName>
    <alternativeName>
        <fullName evidence="3">N-acetylmuramic acid 6-phosphate hydrolase</fullName>
    </alternativeName>
    <alternativeName>
        <fullName evidence="3">N-acetylmuramic acid 6-phosphate lyase</fullName>
    </alternativeName>
</protein>
<dbReference type="GO" id="GO:0097367">
    <property type="term" value="F:carbohydrate derivative binding"/>
    <property type="evidence" value="ECO:0007669"/>
    <property type="project" value="InterPro"/>
</dbReference>
<dbReference type="Pfam" id="PF22645">
    <property type="entry name" value="GKRP_SIS_N"/>
    <property type="match status" value="1"/>
</dbReference>
<gene>
    <name evidence="3 5" type="primary">murQ</name>
    <name evidence="5" type="ORF">E3J62_08325</name>
</gene>